<proteinExistence type="predicted"/>
<evidence type="ECO:0008006" key="3">
    <source>
        <dbReference type="Google" id="ProtNLM"/>
    </source>
</evidence>
<dbReference type="InterPro" id="IPR009057">
    <property type="entry name" value="Homeodomain-like_sf"/>
</dbReference>
<dbReference type="RefSeq" id="WP_043967436.1">
    <property type="nucleotide sequence ID" value="NZ_JXSX01000003.1"/>
</dbReference>
<dbReference type="SUPFAM" id="SSF46689">
    <property type="entry name" value="Homeodomain-like"/>
    <property type="match status" value="1"/>
</dbReference>
<gene>
    <name evidence="1" type="ORF">TK50_24355</name>
</gene>
<dbReference type="GeneID" id="301307174"/>
<evidence type="ECO:0000313" key="2">
    <source>
        <dbReference type="Proteomes" id="UP000032254"/>
    </source>
</evidence>
<dbReference type="EMBL" id="JXSX01000003">
    <property type="protein sequence ID" value="KIR60945.1"/>
    <property type="molecule type" value="Genomic_DNA"/>
</dbReference>
<name>A0A0D0WU48_9ACTN</name>
<dbReference type="AlphaFoldDB" id="A0A0D0WU48"/>
<protein>
    <recommendedName>
        <fullName evidence="3">Transcriptional regulator</fullName>
    </recommendedName>
</protein>
<dbReference type="InterPro" id="IPR027434">
    <property type="entry name" value="Homing_endonucl"/>
</dbReference>
<dbReference type="OrthoDB" id="3366805at2"/>
<dbReference type="Gene3D" id="3.10.28.10">
    <property type="entry name" value="Homing endonucleases"/>
    <property type="match status" value="1"/>
</dbReference>
<organism evidence="1 2">
    <name type="scientific">Micromonospora haikouensis</name>
    <dbReference type="NCBI Taxonomy" id="686309"/>
    <lineage>
        <taxon>Bacteria</taxon>
        <taxon>Bacillati</taxon>
        <taxon>Actinomycetota</taxon>
        <taxon>Actinomycetes</taxon>
        <taxon>Micromonosporales</taxon>
        <taxon>Micromonosporaceae</taxon>
        <taxon>Micromonospora</taxon>
    </lineage>
</organism>
<comment type="caution">
    <text evidence="1">The sequence shown here is derived from an EMBL/GenBank/DDBJ whole genome shotgun (WGS) entry which is preliminary data.</text>
</comment>
<keyword evidence="2" id="KW-1185">Reference proteome</keyword>
<reference evidence="1 2" key="1">
    <citation type="submission" date="2015-01" db="EMBL/GenBank/DDBJ databases">
        <title>Sequencing and annotation of Micromonospora carbonacea strain JXNU-1 genome.</title>
        <authorList>
            <person name="Long Z."/>
            <person name="Huang Y."/>
            <person name="Jiang Y."/>
        </authorList>
    </citation>
    <scope>NUCLEOTIDE SEQUENCE [LARGE SCALE GENOMIC DNA]</scope>
    <source>
        <strain evidence="1 2">JXNU-1</strain>
    </source>
</reference>
<sequence>MYPPEIRARVRALHLSGWSIAEAARSVGLPYTTVRHWCRDRPESRQQASALRCFRCRPGVDNPTDPGAYAYLLGLYLGDGHLVTTARIPVLRVYCTTSWPGLIDACETAMRAVLANSVQRVRKQGCVAVQSYGLHWPCLLPQHGPGKKHERPIVLAGWQREIVAARPGDFARGLFHSDGCRVANRVTVRGRGYVYPRYLFSNESADIMGLCQWALGLLGVAWRMNRPNSLSVARRDAVAVLDRHVGPKS</sequence>
<dbReference type="Proteomes" id="UP000032254">
    <property type="component" value="Unassembled WGS sequence"/>
</dbReference>
<accession>A0A0D0WU48</accession>
<evidence type="ECO:0000313" key="1">
    <source>
        <dbReference type="EMBL" id="KIR60945.1"/>
    </source>
</evidence>
<dbReference type="PATRIC" id="fig|47853.6.peg.5105"/>